<dbReference type="InterPro" id="IPR036291">
    <property type="entry name" value="NAD(P)-bd_dom_sf"/>
</dbReference>
<dbReference type="PANTHER" id="PTHR21363:SF0">
    <property type="entry name" value="PREPHENATE DEHYDROGENASE [NADP(+)]"/>
    <property type="match status" value="1"/>
</dbReference>
<dbReference type="InterPro" id="IPR046826">
    <property type="entry name" value="PDH_N"/>
</dbReference>
<comment type="caution">
    <text evidence="3">The sequence shown here is derived from an EMBL/GenBank/DDBJ whole genome shotgun (WGS) entry which is preliminary data.</text>
</comment>
<organism evidence="3 4">
    <name type="scientific">Adhaeribacter arboris</name>
    <dbReference type="NCBI Taxonomy" id="2072846"/>
    <lineage>
        <taxon>Bacteria</taxon>
        <taxon>Pseudomonadati</taxon>
        <taxon>Bacteroidota</taxon>
        <taxon>Cytophagia</taxon>
        <taxon>Cytophagales</taxon>
        <taxon>Hymenobacteraceae</taxon>
        <taxon>Adhaeribacter</taxon>
    </lineage>
</organism>
<dbReference type="OrthoDB" id="9802008at2"/>
<dbReference type="SUPFAM" id="SSF48179">
    <property type="entry name" value="6-phosphogluconate dehydrogenase C-terminal domain-like"/>
    <property type="match status" value="1"/>
</dbReference>
<dbReference type="Pfam" id="PF02153">
    <property type="entry name" value="PDH_N"/>
    <property type="match status" value="1"/>
</dbReference>
<gene>
    <name evidence="3" type="ORF">AHMF7605_04305</name>
</gene>
<dbReference type="Gene3D" id="3.40.50.720">
    <property type="entry name" value="NAD(P)-binding Rossmann-like Domain"/>
    <property type="match status" value="1"/>
</dbReference>
<protein>
    <submittedName>
        <fullName evidence="3">Prephenate dehydrogenase</fullName>
    </submittedName>
</protein>
<dbReference type="InterPro" id="IPR008927">
    <property type="entry name" value="6-PGluconate_DH-like_C_sf"/>
</dbReference>
<dbReference type="PANTHER" id="PTHR21363">
    <property type="entry name" value="PREPHENATE DEHYDROGENASE"/>
    <property type="match status" value="1"/>
</dbReference>
<dbReference type="RefSeq" id="WP_106926783.1">
    <property type="nucleotide sequence ID" value="NZ_PYFT01000001.1"/>
</dbReference>
<evidence type="ECO:0000313" key="4">
    <source>
        <dbReference type="Proteomes" id="UP000240357"/>
    </source>
</evidence>
<dbReference type="Proteomes" id="UP000240357">
    <property type="component" value="Unassembled WGS sequence"/>
</dbReference>
<feature type="domain" description="Prephenate/arogenate dehydrogenase" evidence="2">
    <location>
        <begin position="1"/>
        <end position="283"/>
    </location>
</feature>
<keyword evidence="1" id="KW-0560">Oxidoreductase</keyword>
<dbReference type="GO" id="GO:0004665">
    <property type="term" value="F:prephenate dehydrogenase (NADP+) activity"/>
    <property type="evidence" value="ECO:0007669"/>
    <property type="project" value="InterPro"/>
</dbReference>
<dbReference type="NCBIfam" id="NF006307">
    <property type="entry name" value="PRK08507.1"/>
    <property type="match status" value="1"/>
</dbReference>
<dbReference type="GO" id="GO:0070403">
    <property type="term" value="F:NAD+ binding"/>
    <property type="evidence" value="ECO:0007669"/>
    <property type="project" value="InterPro"/>
</dbReference>
<name>A0A2T2YBC3_9BACT</name>
<dbReference type="InterPro" id="IPR046825">
    <property type="entry name" value="PDH_C"/>
</dbReference>
<dbReference type="AlphaFoldDB" id="A0A2T2YBC3"/>
<dbReference type="InterPro" id="IPR003099">
    <property type="entry name" value="Prephen_DH"/>
</dbReference>
<dbReference type="GO" id="GO:0006571">
    <property type="term" value="P:tyrosine biosynthetic process"/>
    <property type="evidence" value="ECO:0007669"/>
    <property type="project" value="InterPro"/>
</dbReference>
<evidence type="ECO:0000313" key="3">
    <source>
        <dbReference type="EMBL" id="PSR52799.1"/>
    </source>
</evidence>
<dbReference type="InterPro" id="IPR050812">
    <property type="entry name" value="Preph/Arog_dehydrog"/>
</dbReference>
<dbReference type="FunFam" id="3.40.50.720:FF:000208">
    <property type="entry name" value="Prephenate dehydrogenase"/>
    <property type="match status" value="1"/>
</dbReference>
<reference evidence="3 4" key="1">
    <citation type="submission" date="2018-03" db="EMBL/GenBank/DDBJ databases">
        <title>Adhaeribacter sp. HMF7605 Genome sequencing and assembly.</title>
        <authorList>
            <person name="Kang H."/>
            <person name="Kang J."/>
            <person name="Cha I."/>
            <person name="Kim H."/>
            <person name="Joh K."/>
        </authorList>
    </citation>
    <scope>NUCLEOTIDE SEQUENCE [LARGE SCALE GENOMIC DNA]</scope>
    <source>
        <strain evidence="3 4">HMF7605</strain>
    </source>
</reference>
<evidence type="ECO:0000259" key="2">
    <source>
        <dbReference type="PROSITE" id="PS51176"/>
    </source>
</evidence>
<proteinExistence type="predicted"/>
<dbReference type="Pfam" id="PF20463">
    <property type="entry name" value="PDH_C"/>
    <property type="match status" value="1"/>
</dbReference>
<accession>A0A2T2YBC3</accession>
<sequence length="283" mass="30978">MKLCIIGIGLLGGSFALGLKEILPDLTVVGVDNNPEHAQKAIELKIVEQILSMDIAVAESNLIVLATPVNAIISLLPRVLDLVSTSAVVIDLGSTKELICAAVQNHPKRNQFVAVHPIAGTEYSGPEAAFTTLLKEKTMIICEQEKSHPTAVTLIEDLCRKLEMRISYMDAASHDLHLAYVSHLSHISSFALGITVLEKEKNEQNIFDMAGSGFSSTVRLAKSSPDMWAPIFTQNGKNISEALSSYIEILKHFKNTIDNQDEKSSYALMQEANEIRRILQGIK</sequence>
<evidence type="ECO:0000256" key="1">
    <source>
        <dbReference type="ARBA" id="ARBA00023002"/>
    </source>
</evidence>
<dbReference type="SUPFAM" id="SSF51735">
    <property type="entry name" value="NAD(P)-binding Rossmann-fold domains"/>
    <property type="match status" value="1"/>
</dbReference>
<dbReference type="EMBL" id="PYFT01000001">
    <property type="protein sequence ID" value="PSR52799.1"/>
    <property type="molecule type" value="Genomic_DNA"/>
</dbReference>
<dbReference type="Gene3D" id="1.10.3660.10">
    <property type="entry name" value="6-phosphogluconate dehydrogenase C-terminal like domain"/>
    <property type="match status" value="1"/>
</dbReference>
<dbReference type="GO" id="GO:0008977">
    <property type="term" value="F:prephenate dehydrogenase (NAD+) activity"/>
    <property type="evidence" value="ECO:0007669"/>
    <property type="project" value="InterPro"/>
</dbReference>
<keyword evidence="4" id="KW-1185">Reference proteome</keyword>
<dbReference type="PROSITE" id="PS51176">
    <property type="entry name" value="PDH_ADH"/>
    <property type="match status" value="1"/>
</dbReference>